<comment type="caution">
    <text evidence="1">The sequence shown here is derived from an EMBL/GenBank/DDBJ whole genome shotgun (WGS) entry which is preliminary data.</text>
</comment>
<feature type="non-terminal residue" evidence="1">
    <location>
        <position position="1"/>
    </location>
</feature>
<dbReference type="AlphaFoldDB" id="A0A840PRA9"/>
<gene>
    <name evidence="1" type="ORF">HNP84_008259</name>
</gene>
<protein>
    <submittedName>
        <fullName evidence="1">Uncharacterized protein</fullName>
    </submittedName>
</protein>
<accession>A0A840PRA9</accession>
<evidence type="ECO:0000313" key="1">
    <source>
        <dbReference type="EMBL" id="MBB5138505.1"/>
    </source>
</evidence>
<dbReference type="EMBL" id="JACHGN010000024">
    <property type="protein sequence ID" value="MBB5138505.1"/>
    <property type="molecule type" value="Genomic_DNA"/>
</dbReference>
<keyword evidence="2" id="KW-1185">Reference proteome</keyword>
<evidence type="ECO:0000313" key="2">
    <source>
        <dbReference type="Proteomes" id="UP000578449"/>
    </source>
</evidence>
<proteinExistence type="predicted"/>
<reference evidence="1 2" key="1">
    <citation type="submission" date="2020-08" db="EMBL/GenBank/DDBJ databases">
        <title>Genomic Encyclopedia of Type Strains, Phase IV (KMG-IV): sequencing the most valuable type-strain genomes for metagenomic binning, comparative biology and taxonomic classification.</title>
        <authorList>
            <person name="Goeker M."/>
        </authorList>
    </citation>
    <scope>NUCLEOTIDE SEQUENCE [LARGE SCALE GENOMIC DNA]</scope>
    <source>
        <strain evidence="1 2">DSM 45615</strain>
    </source>
</reference>
<dbReference type="Proteomes" id="UP000578449">
    <property type="component" value="Unassembled WGS sequence"/>
</dbReference>
<sequence>GDAIAEKKNSGEAKESLEVVDVAQLLIRSVKGEPEAEPTAAS</sequence>
<name>A0A840PRA9_9ACTN</name>
<organism evidence="1 2">
    <name type="scientific">Thermocatellispora tengchongensis</name>
    <dbReference type="NCBI Taxonomy" id="1073253"/>
    <lineage>
        <taxon>Bacteria</taxon>
        <taxon>Bacillati</taxon>
        <taxon>Actinomycetota</taxon>
        <taxon>Actinomycetes</taxon>
        <taxon>Streptosporangiales</taxon>
        <taxon>Streptosporangiaceae</taxon>
        <taxon>Thermocatellispora</taxon>
    </lineage>
</organism>